<dbReference type="CDD" id="cd03441">
    <property type="entry name" value="R_hydratase_like"/>
    <property type="match status" value="1"/>
</dbReference>
<proteinExistence type="predicted"/>
<comment type="caution">
    <text evidence="1">The sequence shown here is derived from an EMBL/GenBank/DDBJ whole genome shotgun (WGS) entry which is preliminary data.</text>
</comment>
<reference evidence="1 2" key="1">
    <citation type="submission" date="2015-09" db="EMBL/GenBank/DDBJ databases">
        <authorList>
            <person name="Jackson K.R."/>
            <person name="Lunt B.L."/>
            <person name="Fisher J.N.B."/>
            <person name="Gardner A.V."/>
            <person name="Bailey M.E."/>
            <person name="Deus L.M."/>
            <person name="Earl A.S."/>
            <person name="Gibby P.D."/>
            <person name="Hartmann K.A."/>
            <person name="Liu J.E."/>
            <person name="Manci A.M."/>
            <person name="Nielsen D.A."/>
            <person name="Solomon M.B."/>
            <person name="Breakwell D.P."/>
            <person name="Burnett S.H."/>
            <person name="Grose J.H."/>
        </authorList>
    </citation>
    <scope>NUCLEOTIDE SEQUENCE [LARGE SCALE GENOMIC DNA]</scope>
    <source>
        <strain evidence="1 2">16</strain>
    </source>
</reference>
<evidence type="ECO:0000313" key="1">
    <source>
        <dbReference type="EMBL" id="KPL53299.1"/>
    </source>
</evidence>
<dbReference type="SUPFAM" id="SSF54637">
    <property type="entry name" value="Thioesterase/thiol ester dehydrase-isomerase"/>
    <property type="match status" value="1"/>
</dbReference>
<accession>A0A0P6W7F6</accession>
<dbReference type="RefSeq" id="WP_054359464.1">
    <property type="nucleotide sequence ID" value="NZ_LJYW01000001.1"/>
</dbReference>
<sequence>MVDPLTTFEAAEIGRPLREGHIRLTQADVDAFCALLGYDDPAYRADAPGGPVAPTSMGLTFGLRLGWEADVFPPGAIRVGDRNRYGVPARPGDDLTTVLTITARFVRRERKFLEYEMVTRNRTGDLVCSVAFTAIVP</sequence>
<dbReference type="Proteomes" id="UP000048984">
    <property type="component" value="Unassembled WGS sequence"/>
</dbReference>
<name>A0A0P6W7F6_9HYPH</name>
<protein>
    <recommendedName>
        <fullName evidence="3">N-terminal of MaoC-like dehydratase domain-containing protein</fullName>
    </recommendedName>
</protein>
<reference evidence="1 2" key="2">
    <citation type="submission" date="2015-10" db="EMBL/GenBank/DDBJ databases">
        <title>Draft Genome Sequence of Prosthecomicrobium hirschii ATCC 27832.</title>
        <authorList>
            <person name="Daniel J."/>
            <person name="Givan S.A."/>
            <person name="Brun Y.V."/>
            <person name="Brown P.J."/>
        </authorList>
    </citation>
    <scope>NUCLEOTIDE SEQUENCE [LARGE SCALE GENOMIC DNA]</scope>
    <source>
        <strain evidence="1 2">16</strain>
    </source>
</reference>
<dbReference type="STRING" id="665126.ABB55_14660"/>
<dbReference type="EMBL" id="LJYW01000001">
    <property type="protein sequence ID" value="KPL53299.1"/>
    <property type="molecule type" value="Genomic_DNA"/>
</dbReference>
<dbReference type="InterPro" id="IPR029069">
    <property type="entry name" value="HotDog_dom_sf"/>
</dbReference>
<gene>
    <name evidence="1" type="ORF">ABB55_14660</name>
</gene>
<evidence type="ECO:0008006" key="3">
    <source>
        <dbReference type="Google" id="ProtNLM"/>
    </source>
</evidence>
<organism evidence="1 2">
    <name type="scientific">Prosthecodimorpha hirschii</name>
    <dbReference type="NCBI Taxonomy" id="665126"/>
    <lineage>
        <taxon>Bacteria</taxon>
        <taxon>Pseudomonadati</taxon>
        <taxon>Pseudomonadota</taxon>
        <taxon>Alphaproteobacteria</taxon>
        <taxon>Hyphomicrobiales</taxon>
        <taxon>Ancalomicrobiaceae</taxon>
        <taxon>Prosthecodimorpha</taxon>
    </lineage>
</organism>
<evidence type="ECO:0000313" key="2">
    <source>
        <dbReference type="Proteomes" id="UP000048984"/>
    </source>
</evidence>
<dbReference type="AlphaFoldDB" id="A0A0P6W7F6"/>
<dbReference type="Gene3D" id="3.10.129.10">
    <property type="entry name" value="Hotdog Thioesterase"/>
    <property type="match status" value="1"/>
</dbReference>
<keyword evidence="2" id="KW-1185">Reference proteome</keyword>